<protein>
    <submittedName>
        <fullName evidence="2">Uncharacterized protein</fullName>
    </submittedName>
</protein>
<dbReference type="AlphaFoldDB" id="A0A0J6F9C4"/>
<evidence type="ECO:0000313" key="2">
    <source>
        <dbReference type="EMBL" id="KMM65875.1"/>
    </source>
</evidence>
<reference evidence="2 3" key="1">
    <citation type="submission" date="2007-06" db="EMBL/GenBank/DDBJ databases">
        <title>The Genome Sequence of Coccidioides posadasii RMSCC_3488.</title>
        <authorList>
            <consortium name="Coccidioides Genome Resources Consortium"/>
            <consortium name="The Broad Institute Genome Sequencing Platform"/>
            <person name="Henn M.R."/>
            <person name="Sykes S."/>
            <person name="Young S."/>
            <person name="Jaffe D."/>
            <person name="Berlin A."/>
            <person name="Alvarez P."/>
            <person name="Butler J."/>
            <person name="Gnerre S."/>
            <person name="Grabherr M."/>
            <person name="Mauceli E."/>
            <person name="Brockman W."/>
            <person name="Kodira C."/>
            <person name="Alvarado L."/>
            <person name="Zeng Q."/>
            <person name="Crawford M."/>
            <person name="Antoine C."/>
            <person name="Devon K."/>
            <person name="Galgiani J."/>
            <person name="Orsborn K."/>
            <person name="Lewis M.L."/>
            <person name="Nusbaum C."/>
            <person name="Galagan J."/>
            <person name="Birren B."/>
        </authorList>
    </citation>
    <scope>NUCLEOTIDE SEQUENCE [LARGE SCALE GENOMIC DNA]</scope>
    <source>
        <strain evidence="2 3">RMSCC 3488</strain>
    </source>
</reference>
<organism evidence="2 3">
    <name type="scientific">Coccidioides posadasii RMSCC 3488</name>
    <dbReference type="NCBI Taxonomy" id="454284"/>
    <lineage>
        <taxon>Eukaryota</taxon>
        <taxon>Fungi</taxon>
        <taxon>Dikarya</taxon>
        <taxon>Ascomycota</taxon>
        <taxon>Pezizomycotina</taxon>
        <taxon>Eurotiomycetes</taxon>
        <taxon>Eurotiomycetidae</taxon>
        <taxon>Onygenales</taxon>
        <taxon>Onygenaceae</taxon>
        <taxon>Coccidioides</taxon>
    </lineage>
</organism>
<reference evidence="3" key="3">
    <citation type="journal article" date="2010" name="Genome Res.">
        <title>Population genomic sequencing of Coccidioides fungi reveals recent hybridization and transposon control.</title>
        <authorList>
            <person name="Neafsey D.E."/>
            <person name="Barker B.M."/>
            <person name="Sharpton T.J."/>
            <person name="Stajich J.E."/>
            <person name="Park D.J."/>
            <person name="Whiston E."/>
            <person name="Hung C.-Y."/>
            <person name="McMahan C."/>
            <person name="White J."/>
            <person name="Sykes S."/>
            <person name="Heiman D."/>
            <person name="Young S."/>
            <person name="Zeng Q."/>
            <person name="Abouelleil A."/>
            <person name="Aftuck L."/>
            <person name="Bessette D."/>
            <person name="Brown A."/>
            <person name="FitzGerald M."/>
            <person name="Lui A."/>
            <person name="Macdonald J.P."/>
            <person name="Priest M."/>
            <person name="Orbach M.J."/>
            <person name="Galgiani J.N."/>
            <person name="Kirkland T.N."/>
            <person name="Cole G.T."/>
            <person name="Birren B.W."/>
            <person name="Henn M.R."/>
            <person name="Taylor J.W."/>
            <person name="Rounsley S.D."/>
        </authorList>
    </citation>
    <scope>NUCLEOTIDE SEQUENCE [LARGE SCALE GENOMIC DNA]</scope>
    <source>
        <strain evidence="3">RMSCC 3488</strain>
    </source>
</reference>
<proteinExistence type="predicted"/>
<gene>
    <name evidence="2" type="ORF">CPAG_02216</name>
</gene>
<sequence>MYAHIMRPRVTNSSALRFWCTGSVEEVPEKPRQLLMPNFVEAAHATFKTAGGSCSWESNRTNWTEAWPLSGIGRVSMHKALPIWTWFFSSYGHKVRAEEEAEKHIMPLCGSSKEKDVAPCFKTGGMVWRLRVKTWLGAPVPARFSSNVDPKWFFRSQYVRIVRAWSSLSPPLYDENTKASSLLLLILWLSERRRRHVRKERQVNGQREKNTSPVSAPLLYTG</sequence>
<reference evidence="3" key="2">
    <citation type="journal article" date="2009" name="Genome Res.">
        <title>Comparative genomic analyses of the human fungal pathogens Coccidioides and their relatives.</title>
        <authorList>
            <person name="Sharpton T.J."/>
            <person name="Stajich J.E."/>
            <person name="Rounsley S.D."/>
            <person name="Gardner M.J."/>
            <person name="Wortman J.R."/>
            <person name="Jordar V.S."/>
            <person name="Maiti R."/>
            <person name="Kodira C.D."/>
            <person name="Neafsey D.E."/>
            <person name="Zeng Q."/>
            <person name="Hung C.-Y."/>
            <person name="McMahan C."/>
            <person name="Muszewska A."/>
            <person name="Grynberg M."/>
            <person name="Mandel M.A."/>
            <person name="Kellner E.M."/>
            <person name="Barker B.M."/>
            <person name="Galgiani J.N."/>
            <person name="Orbach M.J."/>
            <person name="Kirkland T.N."/>
            <person name="Cole G.T."/>
            <person name="Henn M.R."/>
            <person name="Birren B.W."/>
            <person name="Taylor J.W."/>
        </authorList>
    </citation>
    <scope>NUCLEOTIDE SEQUENCE [LARGE SCALE GENOMIC DNA]</scope>
    <source>
        <strain evidence="3">RMSCC 3488</strain>
    </source>
</reference>
<feature type="region of interest" description="Disordered" evidence="1">
    <location>
        <begin position="198"/>
        <end position="222"/>
    </location>
</feature>
<feature type="compositionally biased region" description="Basic and acidic residues" evidence="1">
    <location>
        <begin position="200"/>
        <end position="210"/>
    </location>
</feature>
<evidence type="ECO:0000313" key="3">
    <source>
        <dbReference type="Proteomes" id="UP000054567"/>
    </source>
</evidence>
<name>A0A0J6F9C4_COCPO</name>
<accession>A0A0J6F9C4</accession>
<evidence type="ECO:0000256" key="1">
    <source>
        <dbReference type="SAM" id="MobiDB-lite"/>
    </source>
</evidence>
<dbReference type="VEuPathDB" id="FungiDB:CPAG_02216"/>
<dbReference type="EMBL" id="DS268109">
    <property type="protein sequence ID" value="KMM65875.1"/>
    <property type="molecule type" value="Genomic_DNA"/>
</dbReference>
<dbReference type="Proteomes" id="UP000054567">
    <property type="component" value="Unassembled WGS sequence"/>
</dbReference>